<gene>
    <name evidence="14" type="ORF">DS031_09900</name>
</gene>
<name>A0A366Y0X5_9BACI</name>
<evidence type="ECO:0000256" key="4">
    <source>
        <dbReference type="ARBA" id="ARBA00004196"/>
    </source>
</evidence>
<dbReference type="GO" id="GO:0009166">
    <property type="term" value="P:nucleotide catabolic process"/>
    <property type="evidence" value="ECO:0007669"/>
    <property type="project" value="InterPro"/>
</dbReference>
<evidence type="ECO:0000256" key="5">
    <source>
        <dbReference type="ARBA" id="ARBA00006654"/>
    </source>
</evidence>
<evidence type="ECO:0000256" key="9">
    <source>
        <dbReference type="ARBA" id="ARBA00022801"/>
    </source>
</evidence>
<dbReference type="PROSITE" id="PS00786">
    <property type="entry name" value="5_NUCLEOTIDASE_2"/>
    <property type="match status" value="1"/>
</dbReference>
<comment type="catalytic activity">
    <reaction evidence="1">
        <text>a ribonucleoside 3'-phosphate + H2O = a ribonucleoside + phosphate</text>
        <dbReference type="Rhea" id="RHEA:10144"/>
        <dbReference type="ChEBI" id="CHEBI:13197"/>
        <dbReference type="ChEBI" id="CHEBI:15377"/>
        <dbReference type="ChEBI" id="CHEBI:18254"/>
        <dbReference type="ChEBI" id="CHEBI:43474"/>
        <dbReference type="EC" id="3.1.3.6"/>
    </reaction>
</comment>
<dbReference type="InterPro" id="IPR041827">
    <property type="entry name" value="CpdB_N"/>
</dbReference>
<dbReference type="InterPro" id="IPR006146">
    <property type="entry name" value="5'-Nucleotdase_CS"/>
</dbReference>
<evidence type="ECO:0000256" key="7">
    <source>
        <dbReference type="ARBA" id="ARBA00022729"/>
    </source>
</evidence>
<keyword evidence="7" id="KW-0732">Signal</keyword>
<dbReference type="Proteomes" id="UP000253314">
    <property type="component" value="Unassembled WGS sequence"/>
</dbReference>
<keyword evidence="6" id="KW-0479">Metal-binding</keyword>
<evidence type="ECO:0000256" key="10">
    <source>
        <dbReference type="ARBA" id="ARBA00023268"/>
    </source>
</evidence>
<dbReference type="Pfam" id="PF00149">
    <property type="entry name" value="Metallophos"/>
    <property type="match status" value="1"/>
</dbReference>
<dbReference type="Gene3D" id="3.60.21.10">
    <property type="match status" value="1"/>
</dbReference>
<evidence type="ECO:0000259" key="12">
    <source>
        <dbReference type="Pfam" id="PF00149"/>
    </source>
</evidence>
<organism evidence="14 15">
    <name type="scientific">Bacillus taeanensis</name>
    <dbReference type="NCBI Taxonomy" id="273032"/>
    <lineage>
        <taxon>Bacteria</taxon>
        <taxon>Bacillati</taxon>
        <taxon>Bacillota</taxon>
        <taxon>Bacilli</taxon>
        <taxon>Bacillales</taxon>
        <taxon>Bacillaceae</taxon>
        <taxon>Bacillus</taxon>
    </lineage>
</organism>
<evidence type="ECO:0000313" key="15">
    <source>
        <dbReference type="Proteomes" id="UP000253314"/>
    </source>
</evidence>
<comment type="similarity">
    <text evidence="5 11">Belongs to the 5'-nucleotidase family.</text>
</comment>
<dbReference type="AlphaFoldDB" id="A0A366Y0X5"/>
<comment type="caution">
    <text evidence="14">The sequence shown here is derived from an EMBL/GenBank/DDBJ whole genome shotgun (WGS) entry which is preliminary data.</text>
</comment>
<evidence type="ECO:0000256" key="8">
    <source>
        <dbReference type="ARBA" id="ARBA00022741"/>
    </source>
</evidence>
<evidence type="ECO:0000313" key="14">
    <source>
        <dbReference type="EMBL" id="RBW69831.1"/>
    </source>
</evidence>
<reference evidence="14 15" key="1">
    <citation type="submission" date="2018-07" db="EMBL/GenBank/DDBJ databases">
        <title>Lottiidibacillus patelloidae gen. nov., sp. nov., isolated from the intestinal tract of a marine limpet and the reclassification of B. taeanensis BH030017T, B. algicola KMM 3737T and B. hwajinpoensis SW-72T as genus Lottiidibacillus.</title>
        <authorList>
            <person name="Liu R."/>
            <person name="Huang Z."/>
        </authorList>
    </citation>
    <scope>NUCLEOTIDE SEQUENCE [LARGE SCALE GENOMIC DNA]</scope>
    <source>
        <strain evidence="14 15">BH030017</strain>
    </source>
</reference>
<dbReference type="GO" id="GO:0000166">
    <property type="term" value="F:nucleotide binding"/>
    <property type="evidence" value="ECO:0007669"/>
    <property type="project" value="UniProtKB-KW"/>
</dbReference>
<dbReference type="GO" id="GO:0008663">
    <property type="term" value="F:2',3'-cyclic-nucleotide 2'-phosphodiesterase activity"/>
    <property type="evidence" value="ECO:0007669"/>
    <property type="project" value="UniProtKB-EC"/>
</dbReference>
<dbReference type="EMBL" id="QOCW01000008">
    <property type="protein sequence ID" value="RBW69831.1"/>
    <property type="molecule type" value="Genomic_DNA"/>
</dbReference>
<dbReference type="InterPro" id="IPR036907">
    <property type="entry name" value="5'-Nucleotdase_C_sf"/>
</dbReference>
<sequence length="526" mass="59958">MRFSEQLLITVLVTSDIHGNIYPINYGDNSEVQHGLAKLSSLIKKERKINEHILLLDNGDLIQGTPLTYYYVKYQREKGNPMINVLNVLNYDAAVIGNHEFNYGIDTLNQAVKESSFPWLSANIIDKHKKKPIFGNPYIIKEIQGIKAAVLGVTTHYIPNWENPHHIEGLIFKDAFQTVKEWVYYIRKHEKPDVLIVSYHGGFERELATGKAIESLTTENQAYDMCKDIDGIDILVTGHQHRSIASELNGVTIIQPSFNGQALGKVTLILEKEQDHWIIKNKSAELIEVTEEVETDREISELACECEEQTQTWLDQPIGIVSGDMTVKDILDIRLKDNPLIEFINAVQMDAAGVSISNTALFHNQSPGFKNHITMRDIVSNYVYPNTLKVIRISGQDIKDALEKSATYFIINEKKEIAVNPEFVEPKPQHYNYDMWEGIEYELKISNPIGERVVKLHVNGRPIDLTAEFDVVMNNYRAGGGGDYEMYKDKKVIKEITIDMSELIANYILERKVIHANCNENWKVVI</sequence>
<keyword evidence="8 11" id="KW-0547">Nucleotide-binding</keyword>
<evidence type="ECO:0000256" key="1">
    <source>
        <dbReference type="ARBA" id="ARBA00000527"/>
    </source>
</evidence>
<keyword evidence="9 11" id="KW-0378">Hydrolase</keyword>
<dbReference type="SUPFAM" id="SSF55816">
    <property type="entry name" value="5'-nucleotidase (syn. UDP-sugar hydrolase), C-terminal domain"/>
    <property type="match status" value="1"/>
</dbReference>
<dbReference type="Pfam" id="PF02872">
    <property type="entry name" value="5_nucleotid_C"/>
    <property type="match status" value="1"/>
</dbReference>
<evidence type="ECO:0000259" key="13">
    <source>
        <dbReference type="Pfam" id="PF02872"/>
    </source>
</evidence>
<evidence type="ECO:0000256" key="3">
    <source>
        <dbReference type="ARBA" id="ARBA00001968"/>
    </source>
</evidence>
<protein>
    <submittedName>
        <fullName evidence="14">Bifunctional metallophosphatase/5'-nucleotidase</fullName>
    </submittedName>
</protein>
<feature type="domain" description="5'-Nucleotidase C-terminal" evidence="13">
    <location>
        <begin position="332"/>
        <end position="488"/>
    </location>
</feature>
<dbReference type="Gene3D" id="3.90.780.10">
    <property type="entry name" value="5'-Nucleotidase, C-terminal domain"/>
    <property type="match status" value="1"/>
</dbReference>
<dbReference type="CDD" id="cd07410">
    <property type="entry name" value="MPP_CpdB_N"/>
    <property type="match status" value="1"/>
</dbReference>
<dbReference type="SUPFAM" id="SSF56300">
    <property type="entry name" value="Metallo-dependent phosphatases"/>
    <property type="match status" value="1"/>
</dbReference>
<comment type="cofactor">
    <cofactor evidence="3">
        <name>a divalent metal cation</name>
        <dbReference type="ChEBI" id="CHEBI:60240"/>
    </cofactor>
</comment>
<dbReference type="GO" id="GO:0008254">
    <property type="term" value="F:3'-nucleotidase activity"/>
    <property type="evidence" value="ECO:0007669"/>
    <property type="project" value="UniProtKB-EC"/>
</dbReference>
<accession>A0A366Y0X5</accession>
<evidence type="ECO:0000256" key="6">
    <source>
        <dbReference type="ARBA" id="ARBA00022723"/>
    </source>
</evidence>
<dbReference type="PRINTS" id="PR01607">
    <property type="entry name" value="APYRASEFAMLY"/>
</dbReference>
<proteinExistence type="inferred from homology"/>
<dbReference type="InterPro" id="IPR004843">
    <property type="entry name" value="Calcineurin-like_PHP"/>
</dbReference>
<dbReference type="GO" id="GO:0030288">
    <property type="term" value="C:outer membrane-bounded periplasmic space"/>
    <property type="evidence" value="ECO:0007669"/>
    <property type="project" value="TreeGrafter"/>
</dbReference>
<keyword evidence="15" id="KW-1185">Reference proteome</keyword>
<dbReference type="PANTHER" id="PTHR11575">
    <property type="entry name" value="5'-NUCLEOTIDASE-RELATED"/>
    <property type="match status" value="1"/>
</dbReference>
<feature type="domain" description="Calcineurin-like phosphoesterase" evidence="12">
    <location>
        <begin position="10"/>
        <end position="242"/>
    </location>
</feature>
<comment type="subcellular location">
    <subcellularLocation>
        <location evidence="4">Cell envelope</location>
    </subcellularLocation>
</comment>
<dbReference type="InterPro" id="IPR006179">
    <property type="entry name" value="5_nucleotidase/apyrase"/>
</dbReference>
<dbReference type="InterPro" id="IPR008334">
    <property type="entry name" value="5'-Nucleotdase_C"/>
</dbReference>
<keyword evidence="10" id="KW-0511">Multifunctional enzyme</keyword>
<comment type="catalytic activity">
    <reaction evidence="2">
        <text>a nucleoside 2',3'-cyclic phosphate + H2O = a nucleoside 3'-phosphate + H(+)</text>
        <dbReference type="Rhea" id="RHEA:19621"/>
        <dbReference type="ChEBI" id="CHEBI:15377"/>
        <dbReference type="ChEBI" id="CHEBI:15378"/>
        <dbReference type="ChEBI" id="CHEBI:66949"/>
        <dbReference type="ChEBI" id="CHEBI:66954"/>
        <dbReference type="EC" id="3.1.4.16"/>
    </reaction>
</comment>
<dbReference type="RefSeq" id="WP_113805915.1">
    <property type="nucleotide sequence ID" value="NZ_QOCW01000008.1"/>
</dbReference>
<evidence type="ECO:0000256" key="2">
    <source>
        <dbReference type="ARBA" id="ARBA00001730"/>
    </source>
</evidence>
<dbReference type="InterPro" id="IPR029052">
    <property type="entry name" value="Metallo-depent_PP-like"/>
</dbReference>
<dbReference type="GO" id="GO:0046872">
    <property type="term" value="F:metal ion binding"/>
    <property type="evidence" value="ECO:0007669"/>
    <property type="project" value="UniProtKB-KW"/>
</dbReference>
<dbReference type="OrthoDB" id="9775118at2"/>
<evidence type="ECO:0000256" key="11">
    <source>
        <dbReference type="RuleBase" id="RU362119"/>
    </source>
</evidence>
<dbReference type="PANTHER" id="PTHR11575:SF6">
    <property type="entry name" value="2',3'-CYCLIC-NUCLEOTIDE 2'-PHOSPHODIESTERASE_3'-NUCLEOTIDASE"/>
    <property type="match status" value="1"/>
</dbReference>